<dbReference type="PANTHER" id="PTHR43643">
    <property type="entry name" value="HISTIDINOL-PHOSPHATE AMINOTRANSFERASE 2"/>
    <property type="match status" value="1"/>
</dbReference>
<dbReference type="InterPro" id="IPR015421">
    <property type="entry name" value="PyrdxlP-dep_Trfase_major"/>
</dbReference>
<keyword evidence="5" id="KW-0808">Transferase</keyword>
<evidence type="ECO:0000256" key="6">
    <source>
        <dbReference type="ARBA" id="ARBA00022898"/>
    </source>
</evidence>
<keyword evidence="4" id="KW-0032">Aminotransferase</keyword>
<dbReference type="Gene3D" id="3.40.640.10">
    <property type="entry name" value="Type I PLP-dependent aspartate aminotransferase-like (Major domain)"/>
    <property type="match status" value="1"/>
</dbReference>
<dbReference type="Proteomes" id="UP000032049">
    <property type="component" value="Unassembled WGS sequence"/>
</dbReference>
<dbReference type="InterPro" id="IPR015424">
    <property type="entry name" value="PyrdxlP-dep_Trfase"/>
</dbReference>
<comment type="similarity">
    <text evidence="3">Belongs to the class-II pyridoxal-phosphate-dependent aminotransferase family. Histidinol-phosphate aminotransferase subfamily.</text>
</comment>
<dbReference type="InterPro" id="IPR015422">
    <property type="entry name" value="PyrdxlP-dep_Trfase_small"/>
</dbReference>
<name>A0A0D0G2B6_9SPHI</name>
<reference evidence="9 10" key="1">
    <citation type="submission" date="2015-01" db="EMBL/GenBank/DDBJ databases">
        <title>Draft genome sequence of Pedobacter sp. NL19 isolated from sludge of an effluent treatment pond in an abandoned uranium mine.</title>
        <authorList>
            <person name="Santos T."/>
            <person name="Caetano T."/>
            <person name="Covas C."/>
            <person name="Cruz A."/>
            <person name="Mendo S."/>
        </authorList>
    </citation>
    <scope>NUCLEOTIDE SEQUENCE [LARGE SCALE GENOMIC DNA]</scope>
    <source>
        <strain evidence="9 10">NL19</strain>
    </source>
</reference>
<sequence length="353" mass="39101">MIPEFQEIHPLSRAVVRTLSDLIPPFTRPEESGLENMVFSENPFGGDYKLYPDFRAKAAIEAYVKVICQIEERKNGLIKNLSINQTLLTTGGVDGLDLVLKAFFEPGEDSVILTPPNFPLFDRAAGILKVNRIMIPLNGERFDRLNMTAILAADAKGIILCNPNNPMGTNLDTADLNTLLKEFKGLIIVDEAYIELTDMESLIGNINQYQNLIIIRTLSKAFGMAGLRLGAVIAHYSIINALLRVQYPFNTPAMTITYIAGKLTTAAPYFVLIDAFKAERSFLKKSLTKSANISWIAGEGSFITVKVKDLPRTVARLNEASLKVVVNPSGMENYLRISIGNRYQNEKLISALL</sequence>
<feature type="domain" description="Aminotransferase class I/classII large" evidence="8">
    <location>
        <begin position="46"/>
        <end position="352"/>
    </location>
</feature>
<gene>
    <name evidence="9" type="ORF">TH53_01080</name>
</gene>
<dbReference type="Gene3D" id="3.90.1150.10">
    <property type="entry name" value="Aspartate Aminotransferase, domain 1"/>
    <property type="match status" value="1"/>
</dbReference>
<dbReference type="InterPro" id="IPR004839">
    <property type="entry name" value="Aminotransferase_I/II_large"/>
</dbReference>
<comment type="pathway">
    <text evidence="2">Lipid metabolism.</text>
</comment>
<dbReference type="AlphaFoldDB" id="A0A0D0G2B6"/>
<dbReference type="OrthoDB" id="9813612at2"/>
<dbReference type="EMBL" id="JXRA01000005">
    <property type="protein sequence ID" value="KIO78924.1"/>
    <property type="molecule type" value="Genomic_DNA"/>
</dbReference>
<dbReference type="PANTHER" id="PTHR43643:SF3">
    <property type="entry name" value="HISTIDINOL-PHOSPHATE AMINOTRANSFERASE"/>
    <property type="match status" value="1"/>
</dbReference>
<dbReference type="STRING" id="1503925.TH53_01080"/>
<evidence type="ECO:0000313" key="10">
    <source>
        <dbReference type="Proteomes" id="UP000032049"/>
    </source>
</evidence>
<evidence type="ECO:0000259" key="8">
    <source>
        <dbReference type="Pfam" id="PF00155"/>
    </source>
</evidence>
<dbReference type="CDD" id="cd00609">
    <property type="entry name" value="AAT_like"/>
    <property type="match status" value="1"/>
</dbReference>
<comment type="caution">
    <text evidence="9">The sequence shown here is derived from an EMBL/GenBank/DDBJ whole genome shotgun (WGS) entry which is preliminary data.</text>
</comment>
<dbReference type="Pfam" id="PF00155">
    <property type="entry name" value="Aminotran_1_2"/>
    <property type="match status" value="1"/>
</dbReference>
<organism evidence="9 10">
    <name type="scientific">Pedobacter lusitanus</name>
    <dbReference type="NCBI Taxonomy" id="1503925"/>
    <lineage>
        <taxon>Bacteria</taxon>
        <taxon>Pseudomonadati</taxon>
        <taxon>Bacteroidota</taxon>
        <taxon>Sphingobacteriia</taxon>
        <taxon>Sphingobacteriales</taxon>
        <taxon>Sphingobacteriaceae</taxon>
        <taxon>Pedobacter</taxon>
    </lineage>
</organism>
<evidence type="ECO:0000256" key="7">
    <source>
        <dbReference type="RuleBase" id="RU003693"/>
    </source>
</evidence>
<evidence type="ECO:0000256" key="4">
    <source>
        <dbReference type="ARBA" id="ARBA00022576"/>
    </source>
</evidence>
<comment type="cofactor">
    <cofactor evidence="1 7">
        <name>pyridoxal 5'-phosphate</name>
        <dbReference type="ChEBI" id="CHEBI:597326"/>
    </cofactor>
</comment>
<keyword evidence="6 7" id="KW-0663">Pyridoxal phosphate</keyword>
<proteinExistence type="inferred from homology"/>
<dbReference type="InterPro" id="IPR001917">
    <property type="entry name" value="Aminotrans_II_pyridoxalP_BS"/>
</dbReference>
<dbReference type="InterPro" id="IPR050106">
    <property type="entry name" value="HistidinolP_aminotransfase"/>
</dbReference>
<evidence type="ECO:0000256" key="1">
    <source>
        <dbReference type="ARBA" id="ARBA00001933"/>
    </source>
</evidence>
<dbReference type="SUPFAM" id="SSF53383">
    <property type="entry name" value="PLP-dependent transferases"/>
    <property type="match status" value="1"/>
</dbReference>
<dbReference type="PROSITE" id="PS00599">
    <property type="entry name" value="AA_TRANSFER_CLASS_2"/>
    <property type="match status" value="1"/>
</dbReference>
<evidence type="ECO:0000256" key="2">
    <source>
        <dbReference type="ARBA" id="ARBA00005189"/>
    </source>
</evidence>
<protein>
    <submittedName>
        <fullName evidence="9">Contig5, whole genome shotgun sequence</fullName>
    </submittedName>
</protein>
<keyword evidence="10" id="KW-1185">Reference proteome</keyword>
<evidence type="ECO:0000313" key="9">
    <source>
        <dbReference type="EMBL" id="KIO78924.1"/>
    </source>
</evidence>
<accession>A0A0D0G2B6</accession>
<evidence type="ECO:0000256" key="5">
    <source>
        <dbReference type="ARBA" id="ARBA00022679"/>
    </source>
</evidence>
<dbReference type="GO" id="GO:0030170">
    <property type="term" value="F:pyridoxal phosphate binding"/>
    <property type="evidence" value="ECO:0007669"/>
    <property type="project" value="InterPro"/>
</dbReference>
<dbReference type="GO" id="GO:0008483">
    <property type="term" value="F:transaminase activity"/>
    <property type="evidence" value="ECO:0007669"/>
    <property type="project" value="UniProtKB-KW"/>
</dbReference>
<dbReference type="RefSeq" id="WP_041877526.1">
    <property type="nucleotide sequence ID" value="NZ_CP157278.1"/>
</dbReference>
<evidence type="ECO:0000256" key="3">
    <source>
        <dbReference type="ARBA" id="ARBA00007970"/>
    </source>
</evidence>